<accession>A0A1Y3KY57</accession>
<evidence type="ECO:0000313" key="1">
    <source>
        <dbReference type="EMBL" id="OUM30044.1"/>
    </source>
</evidence>
<dbReference type="EMBL" id="NFSB01000081">
    <property type="protein sequence ID" value="OUM30044.1"/>
    <property type="molecule type" value="Genomic_DNA"/>
</dbReference>
<comment type="caution">
    <text evidence="1">The sequence shown here is derived from an EMBL/GenBank/DDBJ whole genome shotgun (WGS) entry which is preliminary data.</text>
</comment>
<dbReference type="RefSeq" id="WP_086977066.1">
    <property type="nucleotide sequence ID" value="NZ_NFSB01000081.1"/>
</dbReference>
<gene>
    <name evidence="1" type="ORF">B8W72_18220</name>
</gene>
<name>A0A1Y3KY57_PSEPU</name>
<proteinExistence type="predicted"/>
<reference evidence="1 2" key="1">
    <citation type="submission" date="2017-05" db="EMBL/GenBank/DDBJ databases">
        <title>Whole genome sequence of Pseudomonas putida isolate 1312 commercialized as a biostimulant.</title>
        <authorList>
            <person name="Crovadore J."/>
            <person name="Blanc P."/>
            <person name="Chablais R."/>
            <person name="Cochard B."/>
            <person name="Grizard D."/>
            <person name="Lefort F."/>
        </authorList>
    </citation>
    <scope>NUCLEOTIDE SEQUENCE [LARGE SCALE GENOMIC DNA]</scope>
    <source>
        <strain evidence="1 2">1312</strain>
    </source>
</reference>
<protein>
    <submittedName>
        <fullName evidence="1">Uncharacterized protein</fullName>
    </submittedName>
</protein>
<organism evidence="1 2">
    <name type="scientific">Pseudomonas putida</name>
    <name type="common">Arthrobacter siderocapsulatus</name>
    <dbReference type="NCBI Taxonomy" id="303"/>
    <lineage>
        <taxon>Bacteria</taxon>
        <taxon>Pseudomonadati</taxon>
        <taxon>Pseudomonadota</taxon>
        <taxon>Gammaproteobacteria</taxon>
        <taxon>Pseudomonadales</taxon>
        <taxon>Pseudomonadaceae</taxon>
        <taxon>Pseudomonas</taxon>
    </lineage>
</organism>
<dbReference type="Proteomes" id="UP000196082">
    <property type="component" value="Unassembled WGS sequence"/>
</dbReference>
<dbReference type="AlphaFoldDB" id="A0A1Y3KY57"/>
<evidence type="ECO:0000313" key="2">
    <source>
        <dbReference type="Proteomes" id="UP000196082"/>
    </source>
</evidence>
<sequence>MQQNPENDVSQGPHFSVKCRFIKYYFNYDWEDYFNKKGRESLRNNAKVWQQQYIGGNMWEGIFHELGVPKLSYSGDGTHDELQVRRHILGVGMRVLAAEHVALTGREIRTVEAVTASGGDRFFDMKVAAGPKAHLAYRAEDGYLRLLWAESARFEFSSGANDIKHLLMEHYDRTKEMLLHTLELPNSAQMHDVRINLHAMPDNMAQDMKIGVLPRSAESSATPDTYPVSIVSNVNLGFSESVFPNVKLGAAPADQNWVLTLFLPPGYWQASSGRPEKYEDGYRRISYFSSPRTVATAAAPDTPWHINPVSKILQAGANRTGLSLTTAVANAQWSLEGETRGTLEKEGSNYYYTPPLVRNPAALFNEGTELMVAPAFRASVPNPVAVDSIKVTATKDTVSSTFVTQFVYPTHLIRAALFEGQIKLTLWYWSLVQEKEVQVPEKDVDWRVVAGGGAISESGIFTSGTLSCCTVLGIDNRAVDDWRWGITIVPYPFIGADNVVQFLQGEAQP</sequence>